<comment type="similarity">
    <text evidence="1">Belongs to the transferase hexapeptide repeat family.</text>
</comment>
<dbReference type="Pfam" id="PF00132">
    <property type="entry name" value="Hexapep"/>
    <property type="match status" value="1"/>
</dbReference>
<name>A0AA35Y192_9PROT</name>
<dbReference type="PROSITE" id="PS00101">
    <property type="entry name" value="HEXAPEP_TRANSFERASES"/>
    <property type="match status" value="1"/>
</dbReference>
<dbReference type="CDD" id="cd03349">
    <property type="entry name" value="LbH_XAT"/>
    <property type="match status" value="1"/>
</dbReference>
<keyword evidence="6" id="KW-1185">Reference proteome</keyword>
<sequence length="362" mass="40868">MEKEVEKNILRNLMNNTVWIYGTSSGYTFGSFFKFNEDGTISGYRHPIETSWGVEDGKIAIFSDRGETSILFNVNIENGSVIELYGKFLLHDEGSELRVLKKSDPGKDHYPLLLSWSEDMENFCVDNRVFLAPGFNIRGVIPFGSSVRFDHKILVEPYASLPRDGFCSMGAFSYSESKLAQNFVIGRYCSIAERVRRMGDDHPSKRLTTNTFTYDHIWEKLAREDFGQDFKIEDYPVEHPICAHIENDVWVGSGVSIKDGVTIGTGAIVASGAVVTKDVPAYAVVGGVPARIIKMRFPEDLIERLLASKWWEYKFTDIPSCWSDVPRTLDELEEKAGKGEIIKFLPEKIDLVSEFKRLSLGA</sequence>
<dbReference type="Gene3D" id="2.160.10.10">
    <property type="entry name" value="Hexapeptide repeat proteins"/>
    <property type="match status" value="1"/>
</dbReference>
<evidence type="ECO:0000313" key="6">
    <source>
        <dbReference type="Proteomes" id="UP001176960"/>
    </source>
</evidence>
<organism evidence="5 6">
    <name type="scientific">Brytella acorum</name>
    <dbReference type="NCBI Taxonomy" id="2959299"/>
    <lineage>
        <taxon>Bacteria</taxon>
        <taxon>Pseudomonadati</taxon>
        <taxon>Pseudomonadota</taxon>
        <taxon>Alphaproteobacteria</taxon>
        <taxon>Acetobacterales</taxon>
        <taxon>Acetobacteraceae</taxon>
        <taxon>Brytella</taxon>
    </lineage>
</organism>
<dbReference type="InterPro" id="IPR050179">
    <property type="entry name" value="Trans_hexapeptide_repeat"/>
</dbReference>
<reference evidence="5" key="1">
    <citation type="submission" date="2023-03" db="EMBL/GenBank/DDBJ databases">
        <authorList>
            <person name="Cleenwerck I."/>
        </authorList>
    </citation>
    <scope>NUCLEOTIDE SEQUENCE</scope>
    <source>
        <strain evidence="5">LMG 32879</strain>
    </source>
</reference>
<dbReference type="EMBL" id="CATKSH010000005">
    <property type="protein sequence ID" value="CAI9120387.1"/>
    <property type="molecule type" value="Genomic_DNA"/>
</dbReference>
<evidence type="ECO:0000256" key="3">
    <source>
        <dbReference type="ARBA" id="ARBA00022737"/>
    </source>
</evidence>
<dbReference type="InterPro" id="IPR001451">
    <property type="entry name" value="Hexapep"/>
</dbReference>
<evidence type="ECO:0000313" key="5">
    <source>
        <dbReference type="EMBL" id="CAI9120387.1"/>
    </source>
</evidence>
<dbReference type="PANTHER" id="PTHR43300">
    <property type="entry name" value="ACETYLTRANSFERASE"/>
    <property type="match status" value="1"/>
</dbReference>
<dbReference type="InterPro" id="IPR018357">
    <property type="entry name" value="Hexapep_transf_CS"/>
</dbReference>
<gene>
    <name evidence="5" type="ORF">LMG32879_001219</name>
</gene>
<evidence type="ECO:0000256" key="1">
    <source>
        <dbReference type="ARBA" id="ARBA00007274"/>
    </source>
</evidence>
<dbReference type="RefSeq" id="WP_289842621.1">
    <property type="nucleotide sequence ID" value="NZ_CATKSH010000005.1"/>
</dbReference>
<evidence type="ECO:0000256" key="4">
    <source>
        <dbReference type="ARBA" id="ARBA00023315"/>
    </source>
</evidence>
<comment type="caution">
    <text evidence="5">The sequence shown here is derived from an EMBL/GenBank/DDBJ whole genome shotgun (WGS) entry which is preliminary data.</text>
</comment>
<dbReference type="SUPFAM" id="SSF51161">
    <property type="entry name" value="Trimeric LpxA-like enzymes"/>
    <property type="match status" value="1"/>
</dbReference>
<dbReference type="InterPro" id="IPR011004">
    <property type="entry name" value="Trimer_LpxA-like_sf"/>
</dbReference>
<dbReference type="GO" id="GO:0016746">
    <property type="term" value="F:acyltransferase activity"/>
    <property type="evidence" value="ECO:0007669"/>
    <property type="project" value="UniProtKB-KW"/>
</dbReference>
<dbReference type="AlphaFoldDB" id="A0AA35Y192"/>
<keyword evidence="3" id="KW-0677">Repeat</keyword>
<keyword evidence="2" id="KW-0808">Transferase</keyword>
<protein>
    <submittedName>
        <fullName evidence="5">CatB-related O-acetyltransferase</fullName>
    </submittedName>
</protein>
<dbReference type="PANTHER" id="PTHR43300:SF11">
    <property type="entry name" value="ACETYLTRANSFERASE RV3034C-RELATED"/>
    <property type="match status" value="1"/>
</dbReference>
<keyword evidence="4" id="KW-0012">Acyltransferase</keyword>
<dbReference type="Proteomes" id="UP001176960">
    <property type="component" value="Unassembled WGS sequence"/>
</dbReference>
<proteinExistence type="inferred from homology"/>
<evidence type="ECO:0000256" key="2">
    <source>
        <dbReference type="ARBA" id="ARBA00022679"/>
    </source>
</evidence>
<accession>A0AA35Y192</accession>